<dbReference type="InterPro" id="IPR002641">
    <property type="entry name" value="PNPLA_dom"/>
</dbReference>
<organism evidence="6 7">
    <name type="scientific">Rhypophila decipiens</name>
    <dbReference type="NCBI Taxonomy" id="261697"/>
    <lineage>
        <taxon>Eukaryota</taxon>
        <taxon>Fungi</taxon>
        <taxon>Dikarya</taxon>
        <taxon>Ascomycota</taxon>
        <taxon>Pezizomycotina</taxon>
        <taxon>Sordariomycetes</taxon>
        <taxon>Sordariomycetidae</taxon>
        <taxon>Sordariales</taxon>
        <taxon>Naviculisporaceae</taxon>
        <taxon>Rhypophila</taxon>
    </lineage>
</organism>
<feature type="short sequence motif" description="DGA/G" evidence="4">
    <location>
        <begin position="255"/>
        <end position="257"/>
    </location>
</feature>
<keyword evidence="1 4" id="KW-0378">Hydrolase</keyword>
<evidence type="ECO:0000259" key="5">
    <source>
        <dbReference type="PROSITE" id="PS51635"/>
    </source>
</evidence>
<dbReference type="GO" id="GO:0046486">
    <property type="term" value="P:glycerolipid metabolic process"/>
    <property type="evidence" value="ECO:0007669"/>
    <property type="project" value="UniProtKB-ARBA"/>
</dbReference>
<feature type="active site" description="Nucleophile" evidence="4">
    <location>
        <position position="90"/>
    </location>
</feature>
<feature type="short sequence motif" description="GXSXG" evidence="4">
    <location>
        <begin position="88"/>
        <end position="92"/>
    </location>
</feature>
<dbReference type="GO" id="GO:0016042">
    <property type="term" value="P:lipid catabolic process"/>
    <property type="evidence" value="ECO:0007669"/>
    <property type="project" value="UniProtKB-UniRule"/>
</dbReference>
<dbReference type="AlphaFoldDB" id="A0AAN7B4J2"/>
<dbReference type="SUPFAM" id="SSF52151">
    <property type="entry name" value="FabD/lysophospholipase-like"/>
    <property type="match status" value="1"/>
</dbReference>
<evidence type="ECO:0000256" key="4">
    <source>
        <dbReference type="PROSITE-ProRule" id="PRU01161"/>
    </source>
</evidence>
<evidence type="ECO:0000256" key="3">
    <source>
        <dbReference type="ARBA" id="ARBA00023098"/>
    </source>
</evidence>
<dbReference type="Gene3D" id="3.40.1090.10">
    <property type="entry name" value="Cytosolic phospholipase A2 catalytic domain"/>
    <property type="match status" value="1"/>
</dbReference>
<dbReference type="PANTHER" id="PTHR24185:SF1">
    <property type="entry name" value="CALCIUM-INDEPENDENT PHOSPHOLIPASE A2-GAMMA"/>
    <property type="match status" value="1"/>
</dbReference>
<evidence type="ECO:0000256" key="1">
    <source>
        <dbReference type="ARBA" id="ARBA00022801"/>
    </source>
</evidence>
<sequence length="550" mass="60923">MAAVPQDMVVFESGQTSTQPEAAMAGPSHVGTDQRQHRCLLSLDGGGVRGLSALIILNNIMLQVNIERKKKRRELELKPCDVFDLIGGTSTGGLIAIMLGRLRMDVESCLKRYYQFIPDVFQVRASNPLRAPITLLGIIRPLYDSKRLEKFILDTVAAREGKVDGEGKPDRKLAAKVFLQEARPDCRVFVCATAGEDSSTSLLRNYLNTSHTEAVHPTIAQAALATTAAPTFFYEAKIPIVGTEGKNLKFLRFVDGALKANNPVEQVKKEADVLWPKPEQPEGSGPTQYFVDCLVSIGTGVGQPQETSSGVSQFLKALVKIATETEDTATDFRDRWDLNLEERPDSKSKYFRFSVVRGLNTMAIDAQNPEAKVNTLTLSYVKDKKVKKSIDECAAMLTNKPLNPDGVVSLIETGQSALKKEQFTIAFKKFFQADELVHRHNPDKLDKARYVAVNLGMAESWIGMAEAELGQEDADIEAIRSIGKLLEGACNRIEYAKKPEKPSMTEQDPNMNAQRDVISRLGGTIEGARRELEQVVRDLRTEIKLIRRID</sequence>
<dbReference type="PROSITE" id="PS51635">
    <property type="entry name" value="PNPLA"/>
    <property type="match status" value="1"/>
</dbReference>
<keyword evidence="2 4" id="KW-0442">Lipid degradation</keyword>
<evidence type="ECO:0000313" key="7">
    <source>
        <dbReference type="Proteomes" id="UP001301769"/>
    </source>
</evidence>
<evidence type="ECO:0000256" key="2">
    <source>
        <dbReference type="ARBA" id="ARBA00022963"/>
    </source>
</evidence>
<feature type="domain" description="PNPLA" evidence="5">
    <location>
        <begin position="41"/>
        <end position="268"/>
    </location>
</feature>
<protein>
    <submittedName>
        <fullName evidence="6">Acyl transferase/acyl hydrolase/lysophospholipase</fullName>
    </submittedName>
</protein>
<keyword evidence="7" id="KW-1185">Reference proteome</keyword>
<dbReference type="EMBL" id="MU858169">
    <property type="protein sequence ID" value="KAK4210653.1"/>
    <property type="molecule type" value="Genomic_DNA"/>
</dbReference>
<keyword evidence="6" id="KW-0808">Transferase</keyword>
<feature type="active site" description="Proton acceptor" evidence="4">
    <location>
        <position position="255"/>
    </location>
</feature>
<name>A0AAN7B4J2_9PEZI</name>
<comment type="caution">
    <text evidence="6">The sequence shown here is derived from an EMBL/GenBank/DDBJ whole genome shotgun (WGS) entry which is preliminary data.</text>
</comment>
<evidence type="ECO:0000313" key="6">
    <source>
        <dbReference type="EMBL" id="KAK4210653.1"/>
    </source>
</evidence>
<dbReference type="GO" id="GO:0019369">
    <property type="term" value="P:arachidonate metabolic process"/>
    <property type="evidence" value="ECO:0007669"/>
    <property type="project" value="TreeGrafter"/>
</dbReference>
<reference evidence="6" key="1">
    <citation type="journal article" date="2023" name="Mol. Phylogenet. Evol.">
        <title>Genome-scale phylogeny and comparative genomics of the fungal order Sordariales.</title>
        <authorList>
            <person name="Hensen N."/>
            <person name="Bonometti L."/>
            <person name="Westerberg I."/>
            <person name="Brannstrom I.O."/>
            <person name="Guillou S."/>
            <person name="Cros-Aarteil S."/>
            <person name="Calhoun S."/>
            <person name="Haridas S."/>
            <person name="Kuo A."/>
            <person name="Mondo S."/>
            <person name="Pangilinan J."/>
            <person name="Riley R."/>
            <person name="LaButti K."/>
            <person name="Andreopoulos B."/>
            <person name="Lipzen A."/>
            <person name="Chen C."/>
            <person name="Yan M."/>
            <person name="Daum C."/>
            <person name="Ng V."/>
            <person name="Clum A."/>
            <person name="Steindorff A."/>
            <person name="Ohm R.A."/>
            <person name="Martin F."/>
            <person name="Silar P."/>
            <person name="Natvig D.O."/>
            <person name="Lalanne C."/>
            <person name="Gautier V."/>
            <person name="Ament-Velasquez S.L."/>
            <person name="Kruys A."/>
            <person name="Hutchinson M.I."/>
            <person name="Powell A.J."/>
            <person name="Barry K."/>
            <person name="Miller A.N."/>
            <person name="Grigoriev I.V."/>
            <person name="Debuchy R."/>
            <person name="Gladieux P."/>
            <person name="Hiltunen Thoren M."/>
            <person name="Johannesson H."/>
        </authorList>
    </citation>
    <scope>NUCLEOTIDE SEQUENCE</scope>
    <source>
        <strain evidence="6">PSN293</strain>
    </source>
</reference>
<gene>
    <name evidence="6" type="ORF">QBC37DRAFT_321768</name>
</gene>
<dbReference type="Pfam" id="PF01734">
    <property type="entry name" value="Patatin"/>
    <property type="match status" value="1"/>
</dbReference>
<reference evidence="6" key="2">
    <citation type="submission" date="2023-05" db="EMBL/GenBank/DDBJ databases">
        <authorList>
            <consortium name="Lawrence Berkeley National Laboratory"/>
            <person name="Steindorff A."/>
            <person name="Hensen N."/>
            <person name="Bonometti L."/>
            <person name="Westerberg I."/>
            <person name="Brannstrom I.O."/>
            <person name="Guillou S."/>
            <person name="Cros-Aarteil S."/>
            <person name="Calhoun S."/>
            <person name="Haridas S."/>
            <person name="Kuo A."/>
            <person name="Mondo S."/>
            <person name="Pangilinan J."/>
            <person name="Riley R."/>
            <person name="Labutti K."/>
            <person name="Andreopoulos B."/>
            <person name="Lipzen A."/>
            <person name="Chen C."/>
            <person name="Yanf M."/>
            <person name="Daum C."/>
            <person name="Ng V."/>
            <person name="Clum A."/>
            <person name="Ohm R."/>
            <person name="Martin F."/>
            <person name="Silar P."/>
            <person name="Natvig D."/>
            <person name="Lalanne C."/>
            <person name="Gautier V."/>
            <person name="Ament-Velasquez S.L."/>
            <person name="Kruys A."/>
            <person name="Hutchinson M.I."/>
            <person name="Powell A.J."/>
            <person name="Barry K."/>
            <person name="Miller A.N."/>
            <person name="Grigoriev I.V."/>
            <person name="Debuchy R."/>
            <person name="Gladieux P."/>
            <person name="Thoren M.H."/>
            <person name="Johannesson H."/>
        </authorList>
    </citation>
    <scope>NUCLEOTIDE SEQUENCE</scope>
    <source>
        <strain evidence="6">PSN293</strain>
    </source>
</reference>
<keyword evidence="3 4" id="KW-0443">Lipid metabolism</keyword>
<feature type="short sequence motif" description="GXGXXG" evidence="4">
    <location>
        <begin position="45"/>
        <end position="50"/>
    </location>
</feature>
<dbReference type="GO" id="GO:0016740">
    <property type="term" value="F:transferase activity"/>
    <property type="evidence" value="ECO:0007669"/>
    <property type="project" value="UniProtKB-KW"/>
</dbReference>
<dbReference type="PANTHER" id="PTHR24185">
    <property type="entry name" value="CALCIUM-INDEPENDENT PHOSPHOLIPASE A2-GAMMA"/>
    <property type="match status" value="1"/>
</dbReference>
<dbReference type="GO" id="GO:0047499">
    <property type="term" value="F:calcium-independent phospholipase A2 activity"/>
    <property type="evidence" value="ECO:0007669"/>
    <property type="project" value="TreeGrafter"/>
</dbReference>
<dbReference type="Proteomes" id="UP001301769">
    <property type="component" value="Unassembled WGS sequence"/>
</dbReference>
<accession>A0AAN7B4J2</accession>
<dbReference type="InterPro" id="IPR016035">
    <property type="entry name" value="Acyl_Trfase/lysoPLipase"/>
</dbReference>
<proteinExistence type="predicted"/>
<dbReference type="GO" id="GO:0016020">
    <property type="term" value="C:membrane"/>
    <property type="evidence" value="ECO:0007669"/>
    <property type="project" value="TreeGrafter"/>
</dbReference>